<dbReference type="NCBIfam" id="NF004750">
    <property type="entry name" value="PRK06080.1-2"/>
    <property type="match status" value="1"/>
</dbReference>
<dbReference type="OrthoDB" id="9767568at2"/>
<dbReference type="UniPathway" id="UPA00079">
    <property type="reaction ID" value="UER00168"/>
</dbReference>
<evidence type="ECO:0000313" key="11">
    <source>
        <dbReference type="Proteomes" id="UP000009073"/>
    </source>
</evidence>
<comment type="subcellular location">
    <subcellularLocation>
        <location evidence="8">Cell inner membrane</location>
        <topology evidence="8">Multi-pass membrane protein</topology>
    </subcellularLocation>
    <subcellularLocation>
        <location evidence="1">Membrane</location>
        <topology evidence="1">Multi-pass membrane protein</topology>
    </subcellularLocation>
</comment>
<evidence type="ECO:0000313" key="10">
    <source>
        <dbReference type="EMBL" id="ACQ92064.1"/>
    </source>
</evidence>
<keyword evidence="8" id="KW-0997">Cell inner membrane</keyword>
<evidence type="ECO:0000256" key="4">
    <source>
        <dbReference type="ARBA" id="ARBA00022679"/>
    </source>
</evidence>
<name>C4L9G5_TOLAT</name>
<feature type="transmembrane region" description="Helical" evidence="8">
    <location>
        <begin position="285"/>
        <end position="305"/>
    </location>
</feature>
<comment type="function">
    <text evidence="8">Conversion of 1,4-dihydroxy-2-naphthoate (DHNA) to demethylmenaquinone (DMK).</text>
</comment>
<dbReference type="InterPro" id="IPR000537">
    <property type="entry name" value="UbiA_prenyltransferase"/>
</dbReference>
<protein>
    <recommendedName>
        <fullName evidence="8 9">1,4-dihydroxy-2-naphthoate octaprenyltransferase</fullName>
        <shortName evidence="8">DHNA-octaprenyltransferase</shortName>
        <ecNumber evidence="8 9">2.5.1.74</ecNumber>
    </recommendedName>
</protein>
<evidence type="ECO:0000256" key="7">
    <source>
        <dbReference type="ARBA" id="ARBA00023136"/>
    </source>
</evidence>
<gene>
    <name evidence="8" type="primary">menA</name>
    <name evidence="10" type="ordered locus">Tola_0435</name>
</gene>
<reference evidence="11" key="1">
    <citation type="submission" date="2009-05" db="EMBL/GenBank/DDBJ databases">
        <title>Complete sequence of Tolumonas auensis DSM 9187.</title>
        <authorList>
            <consortium name="US DOE Joint Genome Institute"/>
            <person name="Lucas S."/>
            <person name="Copeland A."/>
            <person name="Lapidus A."/>
            <person name="Glavina del Rio T."/>
            <person name="Tice H."/>
            <person name="Bruce D."/>
            <person name="Goodwin L."/>
            <person name="Pitluck S."/>
            <person name="Chertkov O."/>
            <person name="Brettin T."/>
            <person name="Detter J.C."/>
            <person name="Han C."/>
            <person name="Larimer F."/>
            <person name="Land M."/>
            <person name="Hauser L."/>
            <person name="Kyrpides N."/>
            <person name="Mikhailova N."/>
            <person name="Spring S."/>
            <person name="Beller H."/>
        </authorList>
    </citation>
    <scope>NUCLEOTIDE SEQUENCE [LARGE SCALE GENOMIC DNA]</scope>
    <source>
        <strain evidence="11">DSM 9187 / TA4</strain>
    </source>
</reference>
<evidence type="ECO:0000256" key="6">
    <source>
        <dbReference type="ARBA" id="ARBA00022989"/>
    </source>
</evidence>
<dbReference type="Pfam" id="PF01040">
    <property type="entry name" value="UbiA"/>
    <property type="match status" value="1"/>
</dbReference>
<keyword evidence="11" id="KW-1185">Reference proteome</keyword>
<proteinExistence type="inferred from homology"/>
<feature type="transmembrane region" description="Helical" evidence="8">
    <location>
        <begin position="158"/>
        <end position="176"/>
    </location>
</feature>
<dbReference type="CDD" id="cd13962">
    <property type="entry name" value="PT_UbiA_UBIAD1"/>
    <property type="match status" value="1"/>
</dbReference>
<comment type="catalytic activity">
    <reaction evidence="8">
        <text>an all-trans-polyprenyl diphosphate + 1,4-dihydroxy-2-naphthoate + H(+) = a 2-demethylmenaquinol + CO2 + diphosphate</text>
        <dbReference type="Rhea" id="RHEA:26478"/>
        <dbReference type="Rhea" id="RHEA-COMP:9563"/>
        <dbReference type="Rhea" id="RHEA-COMP:9564"/>
        <dbReference type="ChEBI" id="CHEBI:11173"/>
        <dbReference type="ChEBI" id="CHEBI:15378"/>
        <dbReference type="ChEBI" id="CHEBI:16526"/>
        <dbReference type="ChEBI" id="CHEBI:33019"/>
        <dbReference type="ChEBI" id="CHEBI:55437"/>
        <dbReference type="ChEBI" id="CHEBI:58914"/>
        <dbReference type="EC" id="2.5.1.74"/>
    </reaction>
</comment>
<dbReference type="PIRSF" id="PIRSF005355">
    <property type="entry name" value="UBIAD1"/>
    <property type="match status" value="1"/>
</dbReference>
<feature type="transmembrane region" description="Helical" evidence="8">
    <location>
        <begin position="125"/>
        <end position="146"/>
    </location>
</feature>
<evidence type="ECO:0000256" key="8">
    <source>
        <dbReference type="HAMAP-Rule" id="MF_01937"/>
    </source>
</evidence>
<feature type="transmembrane region" description="Helical" evidence="8">
    <location>
        <begin position="99"/>
        <end position="119"/>
    </location>
</feature>
<keyword evidence="5 8" id="KW-0812">Transmembrane</keyword>
<evidence type="ECO:0000256" key="3">
    <source>
        <dbReference type="ARBA" id="ARBA00022475"/>
    </source>
</evidence>
<evidence type="ECO:0000256" key="9">
    <source>
        <dbReference type="NCBIfam" id="TIGR00751"/>
    </source>
</evidence>
<feature type="transmembrane region" description="Helical" evidence="8">
    <location>
        <begin position="46"/>
        <end position="64"/>
    </location>
</feature>
<dbReference type="Gene3D" id="1.10.357.140">
    <property type="entry name" value="UbiA prenyltransferase"/>
    <property type="match status" value="1"/>
</dbReference>
<dbReference type="InterPro" id="IPR026046">
    <property type="entry name" value="UBIAD1"/>
</dbReference>
<dbReference type="eggNOG" id="COG1575">
    <property type="taxonomic scope" value="Bacteria"/>
</dbReference>
<comment type="similarity">
    <text evidence="8">Belongs to the MenA family. Type 1 subfamily.</text>
</comment>
<dbReference type="STRING" id="595494.Tola_0435"/>
<keyword evidence="2 8" id="KW-0474">Menaquinone biosynthesis</keyword>
<accession>C4L9G5</accession>
<comment type="pathway">
    <text evidence="8">Quinol/quinone metabolism; menaquinone biosynthesis; menaquinol from 1,4-dihydroxy-2-naphthoate: step 1/2.</text>
</comment>
<dbReference type="GO" id="GO:0009234">
    <property type="term" value="P:menaquinone biosynthetic process"/>
    <property type="evidence" value="ECO:0007669"/>
    <property type="project" value="UniProtKB-UniRule"/>
</dbReference>
<dbReference type="InterPro" id="IPR044878">
    <property type="entry name" value="UbiA_sf"/>
</dbReference>
<keyword evidence="3 8" id="KW-1003">Cell membrane</keyword>
<dbReference type="GO" id="GO:0042371">
    <property type="term" value="P:vitamin K biosynthetic process"/>
    <property type="evidence" value="ECO:0007669"/>
    <property type="project" value="TreeGrafter"/>
</dbReference>
<dbReference type="PANTHER" id="PTHR13929:SF0">
    <property type="entry name" value="UBIA PRENYLTRANSFERASE DOMAIN-CONTAINING PROTEIN 1"/>
    <property type="match status" value="1"/>
</dbReference>
<feature type="transmembrane region" description="Helical" evidence="8">
    <location>
        <begin position="254"/>
        <end position="273"/>
    </location>
</feature>
<dbReference type="GO" id="GO:0046428">
    <property type="term" value="F:1,4-dihydroxy-2-naphthoate polyprenyltransferase activity"/>
    <property type="evidence" value="ECO:0007669"/>
    <property type="project" value="UniProtKB-UniRule"/>
</dbReference>
<feature type="transmembrane region" description="Helical" evidence="8">
    <location>
        <begin position="182"/>
        <end position="201"/>
    </location>
</feature>
<dbReference type="AlphaFoldDB" id="C4L9G5"/>
<keyword evidence="6 8" id="KW-1133">Transmembrane helix</keyword>
<evidence type="ECO:0000256" key="1">
    <source>
        <dbReference type="ARBA" id="ARBA00004141"/>
    </source>
</evidence>
<dbReference type="GO" id="GO:0005886">
    <property type="term" value="C:plasma membrane"/>
    <property type="evidence" value="ECO:0007669"/>
    <property type="project" value="UniProtKB-SubCell"/>
</dbReference>
<dbReference type="KEGG" id="tau:Tola_0435"/>
<keyword evidence="4 8" id="KW-0808">Transferase</keyword>
<sequence length="306" mass="33262">MSGRMNKPRWKIWLQAARLRTLPLACAAVLLGSGLAAGADQFRNSVFVLCLLTAIGLQVLSNLANDYGDAVSGADNEDRVGPQRTVVSGLITREQMQRAMSLVAGLTIVSGLSLLWTAFSGDWPAILTFIGFGTLALVAAVTYTVGRRPYGYRGLGDLSVFLFFGLLGVLGTYYLFTRQFDPLLILPAAGCGFLATAVLNINNIRDMDTDIATGKRTFAARIGRSWARRYHWFLVLGGGLMAMVYIVLRAQTAWPWLCLPAWGPLILSAWVVATSQDPVLLDKQLKRTAISSLLFNLLLAIGFALD</sequence>
<dbReference type="NCBIfam" id="TIGR00751">
    <property type="entry name" value="menA"/>
    <property type="match status" value="1"/>
</dbReference>
<dbReference type="EMBL" id="CP001616">
    <property type="protein sequence ID" value="ACQ92064.1"/>
    <property type="molecule type" value="Genomic_DNA"/>
</dbReference>
<keyword evidence="7 8" id="KW-0472">Membrane</keyword>
<reference evidence="10 11" key="2">
    <citation type="journal article" date="2011" name="Stand. Genomic Sci.">
        <title>Complete genome sequence of Tolumonas auensis type strain (TA 4).</title>
        <authorList>
            <person name="Chertkov O."/>
            <person name="Copeland A."/>
            <person name="Lucas S."/>
            <person name="Lapidus A."/>
            <person name="Berry K.W."/>
            <person name="Detter J.C."/>
            <person name="Del Rio T.G."/>
            <person name="Hammon N."/>
            <person name="Dalin E."/>
            <person name="Tice H."/>
            <person name="Pitluck S."/>
            <person name="Richardson P."/>
            <person name="Bruce D."/>
            <person name="Goodwin L."/>
            <person name="Han C."/>
            <person name="Tapia R."/>
            <person name="Saunders E."/>
            <person name="Schmutz J."/>
            <person name="Brettin T."/>
            <person name="Larimer F."/>
            <person name="Land M."/>
            <person name="Hauser L."/>
            <person name="Spring S."/>
            <person name="Rohde M."/>
            <person name="Kyrpides N.C."/>
            <person name="Ivanova N."/>
            <person name="Goker M."/>
            <person name="Beller H.R."/>
            <person name="Klenk H.P."/>
            <person name="Woyke T."/>
        </authorList>
    </citation>
    <scope>NUCLEOTIDE SEQUENCE [LARGE SCALE GENOMIC DNA]</scope>
    <source>
        <strain evidence="11">DSM 9187 / TA4</strain>
    </source>
</reference>
<dbReference type="InterPro" id="IPR004657">
    <property type="entry name" value="MenA"/>
</dbReference>
<feature type="transmembrane region" description="Helical" evidence="8">
    <location>
        <begin position="230"/>
        <end position="248"/>
    </location>
</feature>
<dbReference type="EC" id="2.5.1.74" evidence="8 9"/>
<dbReference type="PANTHER" id="PTHR13929">
    <property type="entry name" value="1,4-DIHYDROXY-2-NAPHTHOATE OCTAPRENYLTRANSFERASE"/>
    <property type="match status" value="1"/>
</dbReference>
<dbReference type="Proteomes" id="UP000009073">
    <property type="component" value="Chromosome"/>
</dbReference>
<dbReference type="HAMAP" id="MF_01937">
    <property type="entry name" value="MenA_1"/>
    <property type="match status" value="1"/>
</dbReference>
<organism evidence="10 11">
    <name type="scientific">Tolumonas auensis (strain DSM 9187 / NBRC 110442 / TA 4)</name>
    <dbReference type="NCBI Taxonomy" id="595494"/>
    <lineage>
        <taxon>Bacteria</taxon>
        <taxon>Pseudomonadati</taxon>
        <taxon>Pseudomonadota</taxon>
        <taxon>Gammaproteobacteria</taxon>
        <taxon>Aeromonadales</taxon>
        <taxon>Aeromonadaceae</taxon>
        <taxon>Tolumonas</taxon>
    </lineage>
</organism>
<evidence type="ECO:0000256" key="5">
    <source>
        <dbReference type="ARBA" id="ARBA00022692"/>
    </source>
</evidence>
<dbReference type="HOGENOM" id="CLU_043611_1_1_6"/>
<evidence type="ECO:0000256" key="2">
    <source>
        <dbReference type="ARBA" id="ARBA00022428"/>
    </source>
</evidence>